<protein>
    <submittedName>
        <fullName evidence="1">Uncharacterized protein</fullName>
    </submittedName>
</protein>
<sequence>MRRQPIEPKFQGCLNCSTIKPQILDLDEEFCLYGVVEFKACGFRSEWFPDGELVKGYKGKGKYIPLTPRKIMKLFPKHFKRGLWIELSIISTMGYHTYEYNKKDGNWYLVEQGMGF</sequence>
<dbReference type="EMBL" id="JAGZMU010000005">
    <property type="protein sequence ID" value="MBS4893783.1"/>
    <property type="molecule type" value="Genomic_DNA"/>
</dbReference>
<proteinExistence type="predicted"/>
<name>A0A943ABH2_VEIPA</name>
<reference evidence="1" key="1">
    <citation type="submission" date="2021-02" db="EMBL/GenBank/DDBJ databases">
        <title>Infant gut strain persistence is associated with maternal origin, phylogeny, and functional potential including surface adhesion and iron acquisition.</title>
        <authorList>
            <person name="Lou Y.C."/>
        </authorList>
    </citation>
    <scope>NUCLEOTIDE SEQUENCE</scope>
    <source>
        <strain evidence="1">L3_108_031G1_dasL3_108_031G1_concoct_20</strain>
    </source>
</reference>
<dbReference type="AlphaFoldDB" id="A0A943ABH2"/>
<organism evidence="1 2">
    <name type="scientific">Veillonella parvula</name>
    <name type="common">Staphylococcus parvulus</name>
    <dbReference type="NCBI Taxonomy" id="29466"/>
    <lineage>
        <taxon>Bacteria</taxon>
        <taxon>Bacillati</taxon>
        <taxon>Bacillota</taxon>
        <taxon>Negativicutes</taxon>
        <taxon>Veillonellales</taxon>
        <taxon>Veillonellaceae</taxon>
        <taxon>Veillonella</taxon>
    </lineage>
</organism>
<evidence type="ECO:0000313" key="2">
    <source>
        <dbReference type="Proteomes" id="UP000778864"/>
    </source>
</evidence>
<dbReference type="Proteomes" id="UP000778864">
    <property type="component" value="Unassembled WGS sequence"/>
</dbReference>
<gene>
    <name evidence="1" type="ORF">KHZ90_08410</name>
</gene>
<evidence type="ECO:0000313" key="1">
    <source>
        <dbReference type="EMBL" id="MBS4893783.1"/>
    </source>
</evidence>
<dbReference type="RefSeq" id="WP_278468077.1">
    <property type="nucleotide sequence ID" value="NZ_JAGZMU010000005.1"/>
</dbReference>
<comment type="caution">
    <text evidence="1">The sequence shown here is derived from an EMBL/GenBank/DDBJ whole genome shotgun (WGS) entry which is preliminary data.</text>
</comment>
<accession>A0A943ABH2</accession>